<dbReference type="Gene3D" id="3.40.50.880">
    <property type="match status" value="1"/>
</dbReference>
<accession>A0A327X0S9</accession>
<organism evidence="5 7">
    <name type="scientific">Aliidiomarina maris</name>
    <dbReference type="NCBI Taxonomy" id="531312"/>
    <lineage>
        <taxon>Bacteria</taxon>
        <taxon>Pseudomonadati</taxon>
        <taxon>Pseudomonadota</taxon>
        <taxon>Gammaproteobacteria</taxon>
        <taxon>Alteromonadales</taxon>
        <taxon>Idiomarinaceae</taxon>
        <taxon>Aliidiomarina</taxon>
    </lineage>
</organism>
<evidence type="ECO:0000256" key="2">
    <source>
        <dbReference type="ARBA" id="ARBA00022670"/>
    </source>
</evidence>
<evidence type="ECO:0000313" key="6">
    <source>
        <dbReference type="EMBL" id="RUO25040.1"/>
    </source>
</evidence>
<keyword evidence="4" id="KW-0720">Serine protease</keyword>
<dbReference type="AlphaFoldDB" id="A0A327X0S9"/>
<keyword evidence="2" id="KW-0645">Protease</keyword>
<dbReference type="OrthoDB" id="3373764at2"/>
<reference evidence="5 7" key="2">
    <citation type="submission" date="2018-06" db="EMBL/GenBank/DDBJ databases">
        <title>Genomic Encyclopedia of Type Strains, Phase III (KMG-III): the genomes of soil and plant-associated and newly described type strains.</title>
        <authorList>
            <person name="Whitman W."/>
        </authorList>
    </citation>
    <scope>NUCLEOTIDE SEQUENCE [LARGE SCALE GENOMIC DNA]</scope>
    <source>
        <strain evidence="5 7">CGMCC 1.15366</strain>
    </source>
</reference>
<dbReference type="RefSeq" id="WP_111568986.1">
    <property type="nucleotide sequence ID" value="NZ_PIPK01000004.1"/>
</dbReference>
<proteinExistence type="inferred from homology"/>
<evidence type="ECO:0000313" key="5">
    <source>
        <dbReference type="EMBL" id="RAJ98894.1"/>
    </source>
</evidence>
<dbReference type="Proteomes" id="UP000287865">
    <property type="component" value="Unassembled WGS sequence"/>
</dbReference>
<name>A0A327X0S9_9GAMM</name>
<keyword evidence="8" id="KW-1185">Reference proteome</keyword>
<evidence type="ECO:0000256" key="3">
    <source>
        <dbReference type="ARBA" id="ARBA00022801"/>
    </source>
</evidence>
<dbReference type="PANTHER" id="PTHR20842:SF0">
    <property type="entry name" value="ALPHA-ASPARTYL DIPEPTIDASE"/>
    <property type="match status" value="1"/>
</dbReference>
<dbReference type="InterPro" id="IPR029062">
    <property type="entry name" value="Class_I_gatase-like"/>
</dbReference>
<dbReference type="CDD" id="cd03146">
    <property type="entry name" value="GAT1_Peptidase_E"/>
    <property type="match status" value="1"/>
</dbReference>
<protein>
    <submittedName>
        <fullName evidence="5">Alpha-aspartyl dipeptidase</fullName>
    </submittedName>
    <submittedName>
        <fullName evidence="6">Dipeptidase PepE</fullName>
    </submittedName>
</protein>
<dbReference type="EMBL" id="PIPK01000004">
    <property type="protein sequence ID" value="RUO25040.1"/>
    <property type="molecule type" value="Genomic_DNA"/>
</dbReference>
<sequence>MSSGSSRLLLISASKADDTGYLTHAKAWLEDHIDGAELLFIPYAGVTISHQDYTAKVQHALADTSIKVRGIESFACPKQAIRDAKAIAVGGGNTFVLLNTLYQLGLLDLIRRKVQQGTPYAGWSAGSNIAGLSIRTTNDMPIVQPPSFSALKLVPFQLNPHYTDFVPAGFHGETRDQRLAEFNQFDPHTPVLAIQEGTALKIEGKRMQLLGHKPGYVFTRERKLKLTPQRDCSQWL</sequence>
<keyword evidence="3" id="KW-0378">Hydrolase</keyword>
<dbReference type="Pfam" id="PF03575">
    <property type="entry name" value="Peptidase_S51"/>
    <property type="match status" value="1"/>
</dbReference>
<comment type="similarity">
    <text evidence="1">Belongs to the peptidase S51 family.</text>
</comment>
<dbReference type="SUPFAM" id="SSF52317">
    <property type="entry name" value="Class I glutamine amidotransferase-like"/>
    <property type="match status" value="1"/>
</dbReference>
<dbReference type="GO" id="GO:0008236">
    <property type="term" value="F:serine-type peptidase activity"/>
    <property type="evidence" value="ECO:0007669"/>
    <property type="project" value="UniProtKB-KW"/>
</dbReference>
<dbReference type="EMBL" id="QLMD01000004">
    <property type="protein sequence ID" value="RAJ98894.1"/>
    <property type="molecule type" value="Genomic_DNA"/>
</dbReference>
<comment type="caution">
    <text evidence="5">The sequence shown here is derived from an EMBL/GenBank/DDBJ whole genome shotgun (WGS) entry which is preliminary data.</text>
</comment>
<gene>
    <name evidence="5" type="ORF">B0I24_10496</name>
    <name evidence="6" type="ORF">CWE07_06055</name>
</gene>
<dbReference type="InterPro" id="IPR005320">
    <property type="entry name" value="Peptidase_S51"/>
</dbReference>
<dbReference type="GO" id="GO:0006508">
    <property type="term" value="P:proteolysis"/>
    <property type="evidence" value="ECO:0007669"/>
    <property type="project" value="UniProtKB-KW"/>
</dbReference>
<evidence type="ECO:0000256" key="4">
    <source>
        <dbReference type="ARBA" id="ARBA00022825"/>
    </source>
</evidence>
<reference evidence="6 8" key="1">
    <citation type="journal article" date="2018" name="Front. Microbiol.">
        <title>Genome-Based Analysis Reveals the Taxonomy and Diversity of the Family Idiomarinaceae.</title>
        <authorList>
            <person name="Liu Y."/>
            <person name="Lai Q."/>
            <person name="Shao Z."/>
        </authorList>
    </citation>
    <scope>NUCLEOTIDE SEQUENCE [LARGE SCALE GENOMIC DNA]</scope>
    <source>
        <strain evidence="6 8">CF12-14</strain>
    </source>
</reference>
<evidence type="ECO:0000256" key="1">
    <source>
        <dbReference type="ARBA" id="ARBA00006534"/>
    </source>
</evidence>
<dbReference type="NCBIfam" id="NF003642">
    <property type="entry name" value="PRK05282.1"/>
    <property type="match status" value="1"/>
</dbReference>
<dbReference type="Proteomes" id="UP000249203">
    <property type="component" value="Unassembled WGS sequence"/>
</dbReference>
<evidence type="ECO:0000313" key="7">
    <source>
        <dbReference type="Proteomes" id="UP000249203"/>
    </source>
</evidence>
<dbReference type="PANTHER" id="PTHR20842">
    <property type="entry name" value="PROTEASE S51 ALPHA-ASPARTYL DIPEPTIDASE"/>
    <property type="match status" value="1"/>
</dbReference>
<evidence type="ECO:0000313" key="8">
    <source>
        <dbReference type="Proteomes" id="UP000287865"/>
    </source>
</evidence>